<evidence type="ECO:0000313" key="2">
    <source>
        <dbReference type="EMBL" id="GFO04545.1"/>
    </source>
</evidence>
<accession>A0AAV4ACK1</accession>
<evidence type="ECO:0000256" key="1">
    <source>
        <dbReference type="SAM" id="MobiDB-lite"/>
    </source>
</evidence>
<proteinExistence type="predicted"/>
<dbReference type="AlphaFoldDB" id="A0AAV4ACK1"/>
<evidence type="ECO:0000313" key="3">
    <source>
        <dbReference type="Proteomes" id="UP000735302"/>
    </source>
</evidence>
<dbReference type="EMBL" id="BLXT01003739">
    <property type="protein sequence ID" value="GFO04545.1"/>
    <property type="molecule type" value="Genomic_DNA"/>
</dbReference>
<comment type="caution">
    <text evidence="2">The sequence shown here is derived from an EMBL/GenBank/DDBJ whole genome shotgun (WGS) entry which is preliminary data.</text>
</comment>
<feature type="region of interest" description="Disordered" evidence="1">
    <location>
        <begin position="31"/>
        <end position="66"/>
    </location>
</feature>
<name>A0AAV4ACK1_9GAST</name>
<keyword evidence="3" id="KW-1185">Reference proteome</keyword>
<protein>
    <submittedName>
        <fullName evidence="2">Uncharacterized protein</fullName>
    </submittedName>
</protein>
<gene>
    <name evidence="2" type="ORF">PoB_003105000</name>
</gene>
<dbReference type="Proteomes" id="UP000735302">
    <property type="component" value="Unassembled WGS sequence"/>
</dbReference>
<reference evidence="2 3" key="1">
    <citation type="journal article" date="2021" name="Elife">
        <title>Chloroplast acquisition without the gene transfer in kleptoplastic sea slugs, Plakobranchus ocellatus.</title>
        <authorList>
            <person name="Maeda T."/>
            <person name="Takahashi S."/>
            <person name="Yoshida T."/>
            <person name="Shimamura S."/>
            <person name="Takaki Y."/>
            <person name="Nagai Y."/>
            <person name="Toyoda A."/>
            <person name="Suzuki Y."/>
            <person name="Arimoto A."/>
            <person name="Ishii H."/>
            <person name="Satoh N."/>
            <person name="Nishiyama T."/>
            <person name="Hasebe M."/>
            <person name="Maruyama T."/>
            <person name="Minagawa J."/>
            <person name="Obokata J."/>
            <person name="Shigenobu S."/>
        </authorList>
    </citation>
    <scope>NUCLEOTIDE SEQUENCE [LARGE SCALE GENOMIC DNA]</scope>
</reference>
<sequence>MACANVPKPSSQASDSDTIIAGSIGSEFNIDVSSEKDGRNAAQVASTHRSRTDSPISGRITPATDQGVGDYQWQYLVEEEDLNPVECFSGPPSGQALVARLKPAAEKVPVDLRVDLSAEDNRQMFSNSKDIAHPLNPLQIMRRANVPSLPRGSQNIGTVLKSLLSTPMT</sequence>
<organism evidence="2 3">
    <name type="scientific">Plakobranchus ocellatus</name>
    <dbReference type="NCBI Taxonomy" id="259542"/>
    <lineage>
        <taxon>Eukaryota</taxon>
        <taxon>Metazoa</taxon>
        <taxon>Spiralia</taxon>
        <taxon>Lophotrochozoa</taxon>
        <taxon>Mollusca</taxon>
        <taxon>Gastropoda</taxon>
        <taxon>Heterobranchia</taxon>
        <taxon>Euthyneura</taxon>
        <taxon>Panpulmonata</taxon>
        <taxon>Sacoglossa</taxon>
        <taxon>Placobranchoidea</taxon>
        <taxon>Plakobranchidae</taxon>
        <taxon>Plakobranchus</taxon>
    </lineage>
</organism>